<organism evidence="1 2">
    <name type="scientific">Polyporus arcularius HHB13444</name>
    <dbReference type="NCBI Taxonomy" id="1314778"/>
    <lineage>
        <taxon>Eukaryota</taxon>
        <taxon>Fungi</taxon>
        <taxon>Dikarya</taxon>
        <taxon>Basidiomycota</taxon>
        <taxon>Agaricomycotina</taxon>
        <taxon>Agaricomycetes</taxon>
        <taxon>Polyporales</taxon>
        <taxon>Polyporaceae</taxon>
        <taxon>Polyporus</taxon>
    </lineage>
</organism>
<dbReference type="AlphaFoldDB" id="A0A5C3P5H0"/>
<proteinExistence type="predicted"/>
<accession>A0A5C3P5H0</accession>
<reference evidence="1 2" key="1">
    <citation type="journal article" date="2019" name="Nat. Ecol. Evol.">
        <title>Megaphylogeny resolves global patterns of mushroom evolution.</title>
        <authorList>
            <person name="Varga T."/>
            <person name="Krizsan K."/>
            <person name="Foldi C."/>
            <person name="Dima B."/>
            <person name="Sanchez-Garcia M."/>
            <person name="Sanchez-Ramirez S."/>
            <person name="Szollosi G.J."/>
            <person name="Szarkandi J.G."/>
            <person name="Papp V."/>
            <person name="Albert L."/>
            <person name="Andreopoulos W."/>
            <person name="Angelini C."/>
            <person name="Antonin V."/>
            <person name="Barry K.W."/>
            <person name="Bougher N.L."/>
            <person name="Buchanan P."/>
            <person name="Buyck B."/>
            <person name="Bense V."/>
            <person name="Catcheside P."/>
            <person name="Chovatia M."/>
            <person name="Cooper J."/>
            <person name="Damon W."/>
            <person name="Desjardin D."/>
            <person name="Finy P."/>
            <person name="Geml J."/>
            <person name="Haridas S."/>
            <person name="Hughes K."/>
            <person name="Justo A."/>
            <person name="Karasinski D."/>
            <person name="Kautmanova I."/>
            <person name="Kiss B."/>
            <person name="Kocsube S."/>
            <person name="Kotiranta H."/>
            <person name="LaButti K.M."/>
            <person name="Lechner B.E."/>
            <person name="Liimatainen K."/>
            <person name="Lipzen A."/>
            <person name="Lukacs Z."/>
            <person name="Mihaltcheva S."/>
            <person name="Morgado L.N."/>
            <person name="Niskanen T."/>
            <person name="Noordeloos M.E."/>
            <person name="Ohm R.A."/>
            <person name="Ortiz-Santana B."/>
            <person name="Ovrebo C."/>
            <person name="Racz N."/>
            <person name="Riley R."/>
            <person name="Savchenko A."/>
            <person name="Shiryaev A."/>
            <person name="Soop K."/>
            <person name="Spirin V."/>
            <person name="Szebenyi C."/>
            <person name="Tomsovsky M."/>
            <person name="Tulloss R.E."/>
            <person name="Uehling J."/>
            <person name="Grigoriev I.V."/>
            <person name="Vagvolgyi C."/>
            <person name="Papp T."/>
            <person name="Martin F.M."/>
            <person name="Miettinen O."/>
            <person name="Hibbett D.S."/>
            <person name="Nagy L.G."/>
        </authorList>
    </citation>
    <scope>NUCLEOTIDE SEQUENCE [LARGE SCALE GENOMIC DNA]</scope>
    <source>
        <strain evidence="1 2">HHB13444</strain>
    </source>
</reference>
<evidence type="ECO:0000313" key="2">
    <source>
        <dbReference type="Proteomes" id="UP000308197"/>
    </source>
</evidence>
<dbReference type="Proteomes" id="UP000308197">
    <property type="component" value="Unassembled WGS sequence"/>
</dbReference>
<protein>
    <submittedName>
        <fullName evidence="1">Uncharacterized protein</fullName>
    </submittedName>
</protein>
<name>A0A5C3P5H0_9APHY</name>
<evidence type="ECO:0000313" key="1">
    <source>
        <dbReference type="EMBL" id="TFK84721.1"/>
    </source>
</evidence>
<dbReference type="InParanoid" id="A0A5C3P5H0"/>
<keyword evidence="2" id="KW-1185">Reference proteome</keyword>
<dbReference type="EMBL" id="ML211298">
    <property type="protein sequence ID" value="TFK84721.1"/>
    <property type="molecule type" value="Genomic_DNA"/>
</dbReference>
<sequence>MNHHNPRLYCSRLTRHVWAKLAEDASTAGSSCGCTFSAVATVTSGRRRRKRRFGLPRRTPATHLHWQLSSFRTSSLLIARHVHLRLDTLLPPALARSCLRSIASSRTRRGTGSRPLALAHQGRRARNRFAALVPNPVELSMATPRPLRLSCKTRS</sequence>
<gene>
    <name evidence="1" type="ORF">K466DRAFT_215546</name>
</gene>